<keyword evidence="9 13" id="KW-0472">Membrane</keyword>
<dbReference type="PROSITE" id="PS50068">
    <property type="entry name" value="LDLRA_2"/>
    <property type="match status" value="1"/>
</dbReference>
<dbReference type="EMBL" id="VCGU01000009">
    <property type="protein sequence ID" value="TRY70496.1"/>
    <property type="molecule type" value="Genomic_DNA"/>
</dbReference>
<evidence type="ECO:0000256" key="7">
    <source>
        <dbReference type="ARBA" id="ARBA00022989"/>
    </source>
</evidence>
<dbReference type="InterPro" id="IPR036719">
    <property type="entry name" value="Neuro-gated_channel_TM_sf"/>
</dbReference>
<dbReference type="Gene3D" id="3.10.100.10">
    <property type="entry name" value="Mannose-Binding Protein A, subunit A"/>
    <property type="match status" value="1"/>
</dbReference>
<dbReference type="PROSITE" id="PS50041">
    <property type="entry name" value="C_TYPE_LECTIN_2"/>
    <property type="match status" value="1"/>
</dbReference>
<evidence type="ECO:0000259" key="14">
    <source>
        <dbReference type="PROSITE" id="PS50041"/>
    </source>
</evidence>
<feature type="domain" description="C-type lectin" evidence="14">
    <location>
        <begin position="250"/>
        <end position="369"/>
    </location>
</feature>
<dbReference type="Pfam" id="PF00059">
    <property type="entry name" value="Lectin_C"/>
    <property type="match status" value="1"/>
</dbReference>
<feature type="transmembrane region" description="Helical" evidence="13">
    <location>
        <begin position="746"/>
        <end position="767"/>
    </location>
</feature>
<dbReference type="PANTHER" id="PTHR18945">
    <property type="entry name" value="NEUROTRANSMITTER GATED ION CHANNEL"/>
    <property type="match status" value="1"/>
</dbReference>
<dbReference type="Gene3D" id="2.70.170.10">
    <property type="entry name" value="Neurotransmitter-gated ion-channel ligand-binding domain"/>
    <property type="match status" value="1"/>
</dbReference>
<dbReference type="InterPro" id="IPR006202">
    <property type="entry name" value="Neur_chan_lig-bd"/>
</dbReference>
<dbReference type="AlphaFoldDB" id="A0A553NYI7"/>
<dbReference type="STRING" id="6832.A0A553NYI7"/>
<dbReference type="SMART" id="SM00034">
    <property type="entry name" value="CLECT"/>
    <property type="match status" value="1"/>
</dbReference>
<dbReference type="PRINTS" id="PR00252">
    <property type="entry name" value="NRIONCHANNEL"/>
</dbReference>
<keyword evidence="8 13" id="KW-0406">Ion transport</keyword>
<evidence type="ECO:0000256" key="1">
    <source>
        <dbReference type="ARBA" id="ARBA00004141"/>
    </source>
</evidence>
<dbReference type="GO" id="GO:0005254">
    <property type="term" value="F:chloride channel activity"/>
    <property type="evidence" value="ECO:0007669"/>
    <property type="project" value="UniProtKB-ARBA"/>
</dbReference>
<feature type="chain" id="PRO_5022272590" description="C-type lectin domain-containing protein" evidence="13">
    <location>
        <begin position="18"/>
        <end position="894"/>
    </location>
</feature>
<dbReference type="Gene3D" id="1.20.58.390">
    <property type="entry name" value="Neurotransmitter-gated ion-channel transmembrane domain"/>
    <property type="match status" value="1"/>
</dbReference>
<keyword evidence="4" id="KW-1003">Cell membrane</keyword>
<feature type="disulfide bond" evidence="12">
    <location>
        <begin position="446"/>
        <end position="461"/>
    </location>
</feature>
<organism evidence="15 16">
    <name type="scientific">Tigriopus californicus</name>
    <name type="common">Marine copepod</name>
    <dbReference type="NCBI Taxonomy" id="6832"/>
    <lineage>
        <taxon>Eukaryota</taxon>
        <taxon>Metazoa</taxon>
        <taxon>Ecdysozoa</taxon>
        <taxon>Arthropoda</taxon>
        <taxon>Crustacea</taxon>
        <taxon>Multicrustacea</taxon>
        <taxon>Hexanauplia</taxon>
        <taxon>Copepoda</taxon>
        <taxon>Harpacticoida</taxon>
        <taxon>Harpacticidae</taxon>
        <taxon>Tigriopus</taxon>
    </lineage>
</organism>
<evidence type="ECO:0000256" key="9">
    <source>
        <dbReference type="ARBA" id="ARBA00023136"/>
    </source>
</evidence>
<evidence type="ECO:0000256" key="12">
    <source>
        <dbReference type="PROSITE-ProRule" id="PRU00124"/>
    </source>
</evidence>
<dbReference type="PRINTS" id="PR00253">
    <property type="entry name" value="GABAARECEPTR"/>
</dbReference>
<reference evidence="15 16" key="1">
    <citation type="journal article" date="2018" name="Nat. Ecol. Evol.">
        <title>Genomic signatures of mitonuclear coevolution across populations of Tigriopus californicus.</title>
        <authorList>
            <person name="Barreto F.S."/>
            <person name="Watson E.T."/>
            <person name="Lima T.G."/>
            <person name="Willett C.S."/>
            <person name="Edmands S."/>
            <person name="Li W."/>
            <person name="Burton R.S."/>
        </authorList>
    </citation>
    <scope>NUCLEOTIDE SEQUENCE [LARGE SCALE GENOMIC DNA]</scope>
    <source>
        <strain evidence="15 16">San Diego</strain>
    </source>
</reference>
<dbReference type="SUPFAM" id="SSF63712">
    <property type="entry name" value="Nicotinic receptor ligand binding domain-like"/>
    <property type="match status" value="1"/>
</dbReference>
<dbReference type="Pfam" id="PF00057">
    <property type="entry name" value="Ldl_recept_a"/>
    <property type="match status" value="1"/>
</dbReference>
<dbReference type="OMA" id="ENINTRE"/>
<evidence type="ECO:0000256" key="6">
    <source>
        <dbReference type="ARBA" id="ARBA00022729"/>
    </source>
</evidence>
<dbReference type="InterPro" id="IPR006201">
    <property type="entry name" value="Neur_channel"/>
</dbReference>
<keyword evidence="3 13" id="KW-0813">Transport</keyword>
<comment type="subcellular location">
    <subcellularLocation>
        <location evidence="2">Cell membrane</location>
    </subcellularLocation>
    <subcellularLocation>
        <location evidence="1">Membrane</location>
        <topology evidence="1">Multi-pass membrane protein</topology>
    </subcellularLocation>
</comment>
<dbReference type="InterPro" id="IPR006028">
    <property type="entry name" value="GABAA/Glycine_rcpt"/>
</dbReference>
<keyword evidence="7 13" id="KW-1133">Transmembrane helix</keyword>
<dbReference type="InterPro" id="IPR036055">
    <property type="entry name" value="LDL_receptor-like_sf"/>
</dbReference>
<dbReference type="PROSITE" id="PS00236">
    <property type="entry name" value="NEUROTR_ION_CHANNEL"/>
    <property type="match status" value="1"/>
</dbReference>
<dbReference type="SUPFAM" id="SSF90112">
    <property type="entry name" value="Neurotransmitter-gated ion-channel transmembrane pore"/>
    <property type="match status" value="1"/>
</dbReference>
<dbReference type="GO" id="GO:0004888">
    <property type="term" value="F:transmembrane signaling receptor activity"/>
    <property type="evidence" value="ECO:0007669"/>
    <property type="project" value="InterPro"/>
</dbReference>
<dbReference type="InterPro" id="IPR002172">
    <property type="entry name" value="LDrepeatLR_classA_rpt"/>
</dbReference>
<evidence type="ECO:0000256" key="5">
    <source>
        <dbReference type="ARBA" id="ARBA00022692"/>
    </source>
</evidence>
<dbReference type="SUPFAM" id="SSF56436">
    <property type="entry name" value="C-type lectin-like"/>
    <property type="match status" value="1"/>
</dbReference>
<feature type="disulfide bond" evidence="12">
    <location>
        <begin position="434"/>
        <end position="452"/>
    </location>
</feature>
<dbReference type="SMART" id="SM00192">
    <property type="entry name" value="LDLa"/>
    <property type="match status" value="1"/>
</dbReference>
<keyword evidence="10 12" id="KW-1015">Disulfide bond</keyword>
<keyword evidence="5 13" id="KW-0812">Transmembrane</keyword>
<keyword evidence="16" id="KW-1185">Reference proteome</keyword>
<keyword evidence="6 13" id="KW-0732">Signal</keyword>
<dbReference type="InterPro" id="IPR038050">
    <property type="entry name" value="Neuro_actylchol_rec"/>
</dbReference>
<accession>A0A553NYI7</accession>
<evidence type="ECO:0000256" key="11">
    <source>
        <dbReference type="ARBA" id="ARBA00023303"/>
    </source>
</evidence>
<keyword evidence="11 13" id="KW-0407">Ion channel</keyword>
<dbReference type="GO" id="GO:0005230">
    <property type="term" value="F:extracellular ligand-gated monoatomic ion channel activity"/>
    <property type="evidence" value="ECO:0007669"/>
    <property type="project" value="InterPro"/>
</dbReference>
<dbReference type="Gene3D" id="2.60.120.200">
    <property type="match status" value="1"/>
</dbReference>
<dbReference type="InterPro" id="IPR016187">
    <property type="entry name" value="CTDL_fold"/>
</dbReference>
<dbReference type="SUPFAM" id="SSF57424">
    <property type="entry name" value="LDL receptor-like module"/>
    <property type="match status" value="1"/>
</dbReference>
<sequence>MFLILINLSALFLNCGAVKVFRNVLNLTDPSPVGGASLRGASVEMVDITMCIRFNFQMLGFYEGKSRLITIEDWREDVEEPSFKMLWFGANYPTSFFGIGYPEMTSYLLQDPGSQRYEIWIPNKWTHVCLSYEKANSYLRMVKDGVTLNINFEDTNLKNFTIPSDFLNKTHIGRCSFDFQGGCSNPAGLLSDFNIWNKALSEKDAQDWTTCRSFAKGNVVNWEESEFELENMVEDEIKMEQLCKPLRPGHVFFPDKRNMTSALDICRKMRARISVVASRQTQDLLIEVYRESPYTIWTGPGFWGGWWDLYNEGTFENINTREPLEPDAFQPWYFGEPNGNTIENCQTVWPYRDAWNDLSCDDRTEFFCEFEQSPYLQMRELLTDPSVYATTNTTEYPLGTFLWDFHGDKCNGIFTEHSKVSINFNACNGSEFNCLDGSCVGIGSRCDGRIDCEDKSDEFDCEMIIIDKSYIKDIPAPPQGDLTLTPINASVEILSILSIDEVDSYITLQFQLNLEWIDSRLTFQNLKEDSFLNTLNSMDKKKIWIPEVLFFNTEEKEESINDEKSYITVARLGHFQESSYELLQNTHIYKGSENVLKISRVYTVKFLCEFDMNIYPFDSQQCQMQFIMKGNSGNFARLRKSVLSYTGKIDLTQYFIKGWQIYESEMAPNLDSVIVEIALGRRILSEIMTTYLPTTLICIVAFSTNYFKAFFFEAVVTVNLTSLLVLTTLFISVSNSLPKTAYIKMIDLWLLFCLLIPFLEVIIHTFIDSLRLEDDREVNHHGKATPIDGDNMEPKKLFTKPDLNVNSRANPMPIIMEVSQSKRSKNLIARDEQSEINARMSFYNNLVGDDEKILKICVQLARKGLPTIFVLFAVVYFAIGFIKRSNTTFETIEN</sequence>
<feature type="signal peptide" evidence="13">
    <location>
        <begin position="1"/>
        <end position="17"/>
    </location>
</feature>
<dbReference type="PROSITE" id="PS01209">
    <property type="entry name" value="LDLRA_1"/>
    <property type="match status" value="1"/>
</dbReference>
<evidence type="ECO:0000256" key="2">
    <source>
        <dbReference type="ARBA" id="ARBA00004236"/>
    </source>
</evidence>
<dbReference type="Gene3D" id="4.10.400.10">
    <property type="entry name" value="Low-density Lipoprotein Receptor"/>
    <property type="match status" value="1"/>
</dbReference>
<feature type="transmembrane region" description="Helical" evidence="13">
    <location>
        <begin position="688"/>
        <end position="707"/>
    </location>
</feature>
<dbReference type="GO" id="GO:0005886">
    <property type="term" value="C:plasma membrane"/>
    <property type="evidence" value="ECO:0007669"/>
    <property type="project" value="UniProtKB-SubCell"/>
</dbReference>
<protein>
    <recommendedName>
        <fullName evidence="14">C-type lectin domain-containing protein</fullName>
    </recommendedName>
</protein>
<dbReference type="CDD" id="cd00037">
    <property type="entry name" value="CLECT"/>
    <property type="match status" value="1"/>
</dbReference>
<gene>
    <name evidence="15" type="ORF">TCAL_02367</name>
</gene>
<dbReference type="Proteomes" id="UP000318571">
    <property type="component" value="Chromosome 9"/>
</dbReference>
<dbReference type="CDD" id="cd00112">
    <property type="entry name" value="LDLa"/>
    <property type="match status" value="1"/>
</dbReference>
<dbReference type="SUPFAM" id="SSF49899">
    <property type="entry name" value="Concanavalin A-like lectins/glucanases"/>
    <property type="match status" value="1"/>
</dbReference>
<evidence type="ECO:0000256" key="4">
    <source>
        <dbReference type="ARBA" id="ARBA00022475"/>
    </source>
</evidence>
<comment type="similarity">
    <text evidence="13">Belongs to the ligand-gated ion channel (TC 1.A.9) family.</text>
</comment>
<evidence type="ECO:0000256" key="13">
    <source>
        <dbReference type="RuleBase" id="RU000687"/>
    </source>
</evidence>
<feature type="disulfide bond" evidence="12">
    <location>
        <begin position="427"/>
        <end position="439"/>
    </location>
</feature>
<dbReference type="InterPro" id="IPR016186">
    <property type="entry name" value="C-type_lectin-like/link_sf"/>
</dbReference>
<dbReference type="GO" id="GO:0099095">
    <property type="term" value="F:ligand-gated monoatomic anion channel activity"/>
    <property type="evidence" value="ECO:0007669"/>
    <property type="project" value="UniProtKB-ARBA"/>
</dbReference>
<evidence type="ECO:0000313" key="15">
    <source>
        <dbReference type="EMBL" id="TRY70496.1"/>
    </source>
</evidence>
<dbReference type="Pfam" id="PF02931">
    <property type="entry name" value="Neur_chan_LBD"/>
    <property type="match status" value="1"/>
</dbReference>
<feature type="transmembrane region" description="Helical" evidence="13">
    <location>
        <begin position="714"/>
        <end position="734"/>
    </location>
</feature>
<evidence type="ECO:0000313" key="16">
    <source>
        <dbReference type="Proteomes" id="UP000318571"/>
    </source>
</evidence>
<comment type="caution">
    <text evidence="15">The sequence shown here is derived from an EMBL/GenBank/DDBJ whole genome shotgun (WGS) entry which is preliminary data.</text>
</comment>
<evidence type="ECO:0000256" key="3">
    <source>
        <dbReference type="ARBA" id="ARBA00022448"/>
    </source>
</evidence>
<feature type="transmembrane region" description="Helical" evidence="13">
    <location>
        <begin position="864"/>
        <end position="882"/>
    </location>
</feature>
<dbReference type="InterPro" id="IPR013320">
    <property type="entry name" value="ConA-like_dom_sf"/>
</dbReference>
<name>A0A553NYI7_TIGCA</name>
<dbReference type="InterPro" id="IPR036734">
    <property type="entry name" value="Neur_chan_lig-bd_sf"/>
</dbReference>
<dbReference type="InterPro" id="IPR006029">
    <property type="entry name" value="Neurotrans-gated_channel_TM"/>
</dbReference>
<dbReference type="InterPro" id="IPR001304">
    <property type="entry name" value="C-type_lectin-like"/>
</dbReference>
<dbReference type="InterPro" id="IPR018000">
    <property type="entry name" value="Neurotransmitter_ion_chnl_CS"/>
</dbReference>
<dbReference type="InterPro" id="IPR023415">
    <property type="entry name" value="LDLR_class-A_CS"/>
</dbReference>
<evidence type="ECO:0000256" key="8">
    <source>
        <dbReference type="ARBA" id="ARBA00023065"/>
    </source>
</evidence>
<dbReference type="Pfam" id="PF02932">
    <property type="entry name" value="Neur_chan_memb"/>
    <property type="match status" value="1"/>
</dbReference>
<evidence type="ECO:0000256" key="10">
    <source>
        <dbReference type="ARBA" id="ARBA00023157"/>
    </source>
</evidence>
<proteinExistence type="inferred from homology"/>